<dbReference type="RefSeq" id="WP_019687291.1">
    <property type="nucleotide sequence ID" value="NZ_CP036496.1"/>
</dbReference>
<dbReference type="Gene3D" id="3.40.50.1820">
    <property type="entry name" value="alpha/beta hydrolase"/>
    <property type="match status" value="1"/>
</dbReference>
<accession>A0A378XXJ7</accession>
<dbReference type="SUPFAM" id="SSF53474">
    <property type="entry name" value="alpha/beta-Hydrolases"/>
    <property type="match status" value="1"/>
</dbReference>
<dbReference type="GeneID" id="93346011"/>
<name>A0A378XXJ7_PAEPO</name>
<keyword evidence="1" id="KW-0378">Hydrolase</keyword>
<sequence length="119" mass="13106">MSVRYLELLNEYKDKINGGDNVFYKKIDLDHIGITGHSQGGIGVINAITDQKHSDIYKAAVMLSSAKTVMSEALQWTSNPTLIKAPTMIIGSTGNTDEQITLWKACKNFITTSPIMSQK</sequence>
<proteinExistence type="predicted"/>
<protein>
    <submittedName>
        <fullName evidence="1">Predicted dienelactone hydrolase</fullName>
    </submittedName>
</protein>
<evidence type="ECO:0000313" key="1">
    <source>
        <dbReference type="EMBL" id="SUA69752.1"/>
    </source>
</evidence>
<evidence type="ECO:0000313" key="2">
    <source>
        <dbReference type="Proteomes" id="UP000254400"/>
    </source>
</evidence>
<dbReference type="Proteomes" id="UP000254400">
    <property type="component" value="Unassembled WGS sequence"/>
</dbReference>
<dbReference type="InterPro" id="IPR029058">
    <property type="entry name" value="AB_hydrolase_fold"/>
</dbReference>
<reference evidence="1 2" key="1">
    <citation type="submission" date="2018-06" db="EMBL/GenBank/DDBJ databases">
        <authorList>
            <consortium name="Pathogen Informatics"/>
            <person name="Doyle S."/>
        </authorList>
    </citation>
    <scope>NUCLEOTIDE SEQUENCE [LARGE SCALE GENOMIC DNA]</scope>
    <source>
        <strain evidence="1 2">NCTC10343</strain>
    </source>
</reference>
<dbReference type="GO" id="GO:0016787">
    <property type="term" value="F:hydrolase activity"/>
    <property type="evidence" value="ECO:0007669"/>
    <property type="project" value="UniProtKB-KW"/>
</dbReference>
<gene>
    <name evidence="1" type="ORF">NCTC10343_02618</name>
</gene>
<dbReference type="EMBL" id="UGSC01000001">
    <property type="protein sequence ID" value="SUA69752.1"/>
    <property type="molecule type" value="Genomic_DNA"/>
</dbReference>
<dbReference type="AlphaFoldDB" id="A0A378XXJ7"/>
<organism evidence="1 2">
    <name type="scientific">Paenibacillus polymyxa</name>
    <name type="common">Bacillus polymyxa</name>
    <dbReference type="NCBI Taxonomy" id="1406"/>
    <lineage>
        <taxon>Bacteria</taxon>
        <taxon>Bacillati</taxon>
        <taxon>Bacillota</taxon>
        <taxon>Bacilli</taxon>
        <taxon>Bacillales</taxon>
        <taxon>Paenibacillaceae</taxon>
        <taxon>Paenibacillus</taxon>
    </lineage>
</organism>